<dbReference type="InterPro" id="IPR036348">
    <property type="entry name" value="WIBG_N_sf"/>
</dbReference>
<dbReference type="InterPro" id="IPR039333">
    <property type="entry name" value="PYM1"/>
</dbReference>
<gene>
    <name evidence="3" type="ORF">SASPL_119541</name>
</gene>
<dbReference type="GO" id="GO:0003723">
    <property type="term" value="F:RNA binding"/>
    <property type="evidence" value="ECO:0007669"/>
    <property type="project" value="TreeGrafter"/>
</dbReference>
<name>A0A8X8ZUS6_SALSN</name>
<dbReference type="SUPFAM" id="SSF101931">
    <property type="entry name" value="Pym (Within the bgcn gene intron protein, WIBG), N-terminal domain"/>
    <property type="match status" value="1"/>
</dbReference>
<dbReference type="Pfam" id="PF09282">
    <property type="entry name" value="Mago-bind"/>
    <property type="match status" value="1"/>
</dbReference>
<dbReference type="PANTHER" id="PTHR22959:SF0">
    <property type="entry name" value="PARTNER OF Y14 AND MAGO"/>
    <property type="match status" value="1"/>
</dbReference>
<evidence type="ECO:0000313" key="4">
    <source>
        <dbReference type="Proteomes" id="UP000298416"/>
    </source>
</evidence>
<sequence length="250" mass="27945">MNGGGAGDAAAELHKQTLKEGERILAPTRRPDGTLRKPIRIRAGHTPQDEVPIYKSKGSMWKEEMSTMQEVPPGYEPVAEAKPKSKSAKRNERKKEKRQQIGYRKLHEYQKRDLFDAIVGMGSFVAEYEDAPQAALNKDSDQDEVLSADNSKDLPEDLESTSSKMSSLSLSESASSVAPSTGSTQSSNSEDQVQDIDKKIRALKKKIRLTEAQQQKTQEADMTQEQLEKLAKLEGWQNELKLLEDEKSQL</sequence>
<accession>A0A8X8ZUS6</accession>
<dbReference type="InterPro" id="IPR015362">
    <property type="entry name" value="WIBG_mago-bd"/>
</dbReference>
<feature type="domain" description="WIBG Mago-binding" evidence="2">
    <location>
        <begin position="21"/>
        <end position="47"/>
    </location>
</feature>
<evidence type="ECO:0000313" key="3">
    <source>
        <dbReference type="EMBL" id="KAG6417386.1"/>
    </source>
</evidence>
<feature type="region of interest" description="Disordered" evidence="1">
    <location>
        <begin position="66"/>
        <end position="106"/>
    </location>
</feature>
<organism evidence="3">
    <name type="scientific">Salvia splendens</name>
    <name type="common">Scarlet sage</name>
    <dbReference type="NCBI Taxonomy" id="180675"/>
    <lineage>
        <taxon>Eukaryota</taxon>
        <taxon>Viridiplantae</taxon>
        <taxon>Streptophyta</taxon>
        <taxon>Embryophyta</taxon>
        <taxon>Tracheophyta</taxon>
        <taxon>Spermatophyta</taxon>
        <taxon>Magnoliopsida</taxon>
        <taxon>eudicotyledons</taxon>
        <taxon>Gunneridae</taxon>
        <taxon>Pentapetalae</taxon>
        <taxon>asterids</taxon>
        <taxon>lamiids</taxon>
        <taxon>Lamiales</taxon>
        <taxon>Lamiaceae</taxon>
        <taxon>Nepetoideae</taxon>
        <taxon>Mentheae</taxon>
        <taxon>Salviinae</taxon>
        <taxon>Salvia</taxon>
        <taxon>Salvia subgen. Calosphace</taxon>
        <taxon>core Calosphace</taxon>
    </lineage>
</organism>
<feature type="region of interest" description="Disordered" evidence="1">
    <location>
        <begin position="1"/>
        <end position="36"/>
    </location>
</feature>
<dbReference type="PANTHER" id="PTHR22959">
    <property type="entry name" value="PYM PROTEIN"/>
    <property type="match status" value="1"/>
</dbReference>
<feature type="compositionally biased region" description="Low complexity" evidence="1">
    <location>
        <begin position="160"/>
        <end position="184"/>
    </location>
</feature>
<comment type="caution">
    <text evidence="3">The sequence shown here is derived from an EMBL/GenBank/DDBJ whole genome shotgun (WGS) entry which is preliminary data.</text>
</comment>
<proteinExistence type="predicted"/>
<dbReference type="SMART" id="SM01273">
    <property type="entry name" value="Mago-bind"/>
    <property type="match status" value="1"/>
</dbReference>
<keyword evidence="4" id="KW-1185">Reference proteome</keyword>
<feature type="region of interest" description="Disordered" evidence="1">
    <location>
        <begin position="135"/>
        <end position="196"/>
    </location>
</feature>
<dbReference type="GO" id="GO:1903259">
    <property type="term" value="P:exon-exon junction complex disassembly"/>
    <property type="evidence" value="ECO:0007669"/>
    <property type="project" value="InterPro"/>
</dbReference>
<reference evidence="3" key="1">
    <citation type="submission" date="2018-01" db="EMBL/GenBank/DDBJ databases">
        <authorList>
            <person name="Mao J.F."/>
        </authorList>
    </citation>
    <scope>NUCLEOTIDE SEQUENCE</scope>
    <source>
        <strain evidence="3">Huo1</strain>
        <tissue evidence="3">Leaf</tissue>
    </source>
</reference>
<feature type="compositionally biased region" description="Basic and acidic residues" evidence="1">
    <location>
        <begin position="79"/>
        <end position="94"/>
    </location>
</feature>
<reference evidence="3" key="2">
    <citation type="submission" date="2020-08" db="EMBL/GenBank/DDBJ databases">
        <title>Plant Genome Project.</title>
        <authorList>
            <person name="Zhang R.-G."/>
        </authorList>
    </citation>
    <scope>NUCLEOTIDE SEQUENCE</scope>
    <source>
        <strain evidence="3">Huo1</strain>
        <tissue evidence="3">Leaf</tissue>
    </source>
</reference>
<protein>
    <recommendedName>
        <fullName evidence="2">WIBG Mago-binding domain-containing protein</fullName>
    </recommendedName>
</protein>
<dbReference type="GO" id="GO:0005737">
    <property type="term" value="C:cytoplasm"/>
    <property type="evidence" value="ECO:0007669"/>
    <property type="project" value="TreeGrafter"/>
</dbReference>
<evidence type="ECO:0000259" key="2">
    <source>
        <dbReference type="SMART" id="SM01273"/>
    </source>
</evidence>
<dbReference type="AlphaFoldDB" id="A0A8X8ZUS6"/>
<dbReference type="GO" id="GO:0035145">
    <property type="term" value="C:exon-exon junction complex"/>
    <property type="evidence" value="ECO:0007669"/>
    <property type="project" value="TreeGrafter"/>
</dbReference>
<dbReference type="Proteomes" id="UP000298416">
    <property type="component" value="Unassembled WGS sequence"/>
</dbReference>
<evidence type="ECO:0000256" key="1">
    <source>
        <dbReference type="SAM" id="MobiDB-lite"/>
    </source>
</evidence>
<feature type="compositionally biased region" description="Basic and acidic residues" evidence="1">
    <location>
        <begin position="11"/>
        <end position="35"/>
    </location>
</feature>
<dbReference type="EMBL" id="PNBA02000007">
    <property type="protein sequence ID" value="KAG6417386.1"/>
    <property type="molecule type" value="Genomic_DNA"/>
</dbReference>